<dbReference type="Gene3D" id="3.30.160.390">
    <property type="entry name" value="Integrase, DNA-binding domain"/>
    <property type="match status" value="1"/>
</dbReference>
<name>A0A7Y9QTV6_9BURK</name>
<dbReference type="Gene3D" id="1.10.443.10">
    <property type="entry name" value="Intergrase catalytic core"/>
    <property type="match status" value="1"/>
</dbReference>
<dbReference type="SUPFAM" id="SSF56349">
    <property type="entry name" value="DNA breaking-rejoining enzymes"/>
    <property type="match status" value="1"/>
</dbReference>
<sequence length="453" mass="50066">MTDPTHFEFTRTRVDAATCPEGREQAFFWDTRQPGLGLRVASGGRRTFIFEAKLGRQTIRMTIGPASMPIRVPKDRKGNPTGPGADGEALRLMAFIKAGTDPRAEKAATIARDTADREAAAVVRARDSVTVGEAWAVYLEARRSKWSPRSYLNHTRMAAPGGEQRQRGAGKTVAAPLAALLPLRLSELNADVLAAWLDREAAERPTAASSAFRLVRGFIRWAGEHPEYRALIAPDAYRSKAVSEAVPPSKAREGDCLQREQLPLWFKAVRELANPVHAAYLQTAILTGARREELAAMRWENVDFRWCSIAIADKVEGARVIPLTPYVARLLAALPRRNEWVFSSPTAADGRLKEPRTGHERALAAAGLPHLSIHGLRRSFGTLCEWVEMPAGVVAQIQGHKPSATAEKHYRRRSLDLLRMWHTRAEAWMLEQAGIEQPSVSGEPGALRVVHSR</sequence>
<dbReference type="InterPro" id="IPR013762">
    <property type="entry name" value="Integrase-like_cat_sf"/>
</dbReference>
<feature type="domain" description="Tyr recombinase" evidence="4">
    <location>
        <begin position="252"/>
        <end position="423"/>
    </location>
</feature>
<keyword evidence="6" id="KW-1185">Reference proteome</keyword>
<dbReference type="PANTHER" id="PTHR30629">
    <property type="entry name" value="PROPHAGE INTEGRASE"/>
    <property type="match status" value="1"/>
</dbReference>
<protein>
    <submittedName>
        <fullName evidence="5">Integrase</fullName>
    </submittedName>
</protein>
<dbReference type="Pfam" id="PF00589">
    <property type="entry name" value="Phage_integrase"/>
    <property type="match status" value="1"/>
</dbReference>
<gene>
    <name evidence="5" type="ORF">BDD16_000301</name>
</gene>
<evidence type="ECO:0000256" key="3">
    <source>
        <dbReference type="ARBA" id="ARBA00023172"/>
    </source>
</evidence>
<dbReference type="InterPro" id="IPR038488">
    <property type="entry name" value="Integrase_DNA-bd_sf"/>
</dbReference>
<dbReference type="AlphaFoldDB" id="A0A7Y9QTV6"/>
<dbReference type="PANTHER" id="PTHR30629:SF6">
    <property type="entry name" value="PROPHAGE INTEGRASE INTA-RELATED"/>
    <property type="match status" value="1"/>
</dbReference>
<comment type="similarity">
    <text evidence="1">Belongs to the 'phage' integrase family.</text>
</comment>
<keyword evidence="2" id="KW-0229">DNA integration</keyword>
<evidence type="ECO:0000256" key="2">
    <source>
        <dbReference type="ARBA" id="ARBA00022908"/>
    </source>
</evidence>
<dbReference type="GO" id="GO:0015074">
    <property type="term" value="P:DNA integration"/>
    <property type="evidence" value="ECO:0007669"/>
    <property type="project" value="UniProtKB-KW"/>
</dbReference>
<reference evidence="5 6" key="1">
    <citation type="submission" date="2020-07" db="EMBL/GenBank/DDBJ databases">
        <title>Genomic Encyclopedia of Archaeal and Bacterial Type Strains, Phase II (KMG-II): from individual species to whole genera.</title>
        <authorList>
            <person name="Goeker M."/>
        </authorList>
    </citation>
    <scope>NUCLEOTIDE SEQUENCE [LARGE SCALE GENOMIC DNA]</scope>
    <source>
        <strain evidence="5 6">DSM 21226</strain>
    </source>
</reference>
<accession>A0A7Y9QTV6</accession>
<dbReference type="GO" id="GO:0003677">
    <property type="term" value="F:DNA binding"/>
    <property type="evidence" value="ECO:0007669"/>
    <property type="project" value="InterPro"/>
</dbReference>
<dbReference type="PROSITE" id="PS51898">
    <property type="entry name" value="TYR_RECOMBINASE"/>
    <property type="match status" value="1"/>
</dbReference>
<evidence type="ECO:0000259" key="4">
    <source>
        <dbReference type="PROSITE" id="PS51898"/>
    </source>
</evidence>
<dbReference type="EMBL" id="JACCFH010000001">
    <property type="protein sequence ID" value="NYG31315.1"/>
    <property type="molecule type" value="Genomic_DNA"/>
</dbReference>
<evidence type="ECO:0000256" key="1">
    <source>
        <dbReference type="ARBA" id="ARBA00008857"/>
    </source>
</evidence>
<evidence type="ECO:0000313" key="6">
    <source>
        <dbReference type="Proteomes" id="UP000518288"/>
    </source>
</evidence>
<evidence type="ECO:0000313" key="5">
    <source>
        <dbReference type="EMBL" id="NYG31315.1"/>
    </source>
</evidence>
<dbReference type="GO" id="GO:0006310">
    <property type="term" value="P:DNA recombination"/>
    <property type="evidence" value="ECO:0007669"/>
    <property type="project" value="UniProtKB-KW"/>
</dbReference>
<organism evidence="5 6">
    <name type="scientific">Sphaerotilus montanus</name>
    <dbReference type="NCBI Taxonomy" id="522889"/>
    <lineage>
        <taxon>Bacteria</taxon>
        <taxon>Pseudomonadati</taxon>
        <taxon>Pseudomonadota</taxon>
        <taxon>Betaproteobacteria</taxon>
        <taxon>Burkholderiales</taxon>
        <taxon>Sphaerotilaceae</taxon>
        <taxon>Sphaerotilus</taxon>
    </lineage>
</organism>
<dbReference type="RefSeq" id="WP_179632318.1">
    <property type="nucleotide sequence ID" value="NZ_JACCFH010000001.1"/>
</dbReference>
<proteinExistence type="inferred from homology"/>
<keyword evidence="3" id="KW-0233">DNA recombination</keyword>
<dbReference type="InterPro" id="IPR011010">
    <property type="entry name" value="DNA_brk_join_enz"/>
</dbReference>
<dbReference type="InterPro" id="IPR002104">
    <property type="entry name" value="Integrase_catalytic"/>
</dbReference>
<dbReference type="Proteomes" id="UP000518288">
    <property type="component" value="Unassembled WGS sequence"/>
</dbReference>
<dbReference type="InterPro" id="IPR050808">
    <property type="entry name" value="Phage_Integrase"/>
</dbReference>
<comment type="caution">
    <text evidence="5">The sequence shown here is derived from an EMBL/GenBank/DDBJ whole genome shotgun (WGS) entry which is preliminary data.</text>
</comment>